<evidence type="ECO:0000259" key="1">
    <source>
        <dbReference type="Pfam" id="PF03527"/>
    </source>
</evidence>
<protein>
    <submittedName>
        <fullName evidence="2">RHS repeat protein</fullName>
    </submittedName>
</protein>
<dbReference type="RefSeq" id="WP_319931881.1">
    <property type="nucleotide sequence ID" value="NZ_VCDN01000232.1"/>
</dbReference>
<name>A0ABU4SFE8_9GAMM</name>
<evidence type="ECO:0000313" key="2">
    <source>
        <dbReference type="EMBL" id="MDX7989519.1"/>
    </source>
</evidence>
<reference evidence="3" key="1">
    <citation type="journal article" date="2024" name="Toxins">
        <title>Genome Sequence Analysis of Native Xenorhabdus Strains Isolated from Entomopathogenic Nematodes in Argentina.</title>
        <authorList>
            <person name="Palma L."/>
            <person name="Frizzo L."/>
            <person name="Kaiser S."/>
            <person name="Berry C."/>
            <person name="Caballero P."/>
            <person name="Bode H.B."/>
            <person name="Del Valle E.E."/>
        </authorList>
    </citation>
    <scope>NUCLEOTIDE SEQUENCE [LARGE SCALE GENOMIC DNA]</scope>
    <source>
        <strain evidence="3">12</strain>
    </source>
</reference>
<dbReference type="InterPro" id="IPR031325">
    <property type="entry name" value="RHS_repeat"/>
</dbReference>
<evidence type="ECO:0000313" key="3">
    <source>
        <dbReference type="Proteomes" id="UP001271890"/>
    </source>
</evidence>
<keyword evidence="3" id="KW-1185">Reference proteome</keyword>
<dbReference type="NCBIfam" id="TIGR01643">
    <property type="entry name" value="YD_repeat_2x"/>
    <property type="match status" value="1"/>
</dbReference>
<dbReference type="InterPro" id="IPR001826">
    <property type="entry name" value="RHS"/>
</dbReference>
<accession>A0ABU4SFE8</accession>
<dbReference type="EMBL" id="VCDN01000232">
    <property type="protein sequence ID" value="MDX7989519.1"/>
    <property type="molecule type" value="Genomic_DNA"/>
</dbReference>
<feature type="non-terminal residue" evidence="2">
    <location>
        <position position="1"/>
    </location>
</feature>
<comment type="caution">
    <text evidence="2">The sequence shown here is derived from an EMBL/GenBank/DDBJ whole genome shotgun (WGS) entry which is preliminary data.</text>
</comment>
<dbReference type="PANTHER" id="PTHR32305:SF15">
    <property type="entry name" value="PROTEIN RHSA-RELATED"/>
    <property type="match status" value="1"/>
</dbReference>
<dbReference type="InterPro" id="IPR006530">
    <property type="entry name" value="YD"/>
</dbReference>
<dbReference type="Proteomes" id="UP001271890">
    <property type="component" value="Unassembled WGS sequence"/>
</dbReference>
<organism evidence="2 3">
    <name type="scientific">Xenorhabdus santafensis</name>
    <dbReference type="NCBI Taxonomy" id="2582833"/>
    <lineage>
        <taxon>Bacteria</taxon>
        <taxon>Pseudomonadati</taxon>
        <taxon>Pseudomonadota</taxon>
        <taxon>Gammaproteobacteria</taxon>
        <taxon>Enterobacterales</taxon>
        <taxon>Morganellaceae</taxon>
        <taxon>Xenorhabdus</taxon>
    </lineage>
</organism>
<dbReference type="Pfam" id="PF03527">
    <property type="entry name" value="RHS"/>
    <property type="match status" value="1"/>
</dbReference>
<dbReference type="Gene3D" id="2.180.10.10">
    <property type="entry name" value="RHS repeat-associated core"/>
    <property type="match status" value="1"/>
</dbReference>
<dbReference type="Pfam" id="PF05593">
    <property type="entry name" value="RHS_repeat"/>
    <property type="match status" value="1"/>
</dbReference>
<gene>
    <name evidence="2" type="ORF">FE392_19915</name>
</gene>
<dbReference type="PANTHER" id="PTHR32305">
    <property type="match status" value="1"/>
</dbReference>
<sequence length="138" mass="15839">THCETPDGSRWHYQYDAFGRRIRKLKVLDGKLTATNLQRWLDGKPDLTPRSTAIYGQEYLWSGDQLIEETPVYADGSLALDSRVRWLYEPGALTPSARFEKGKLHYVVSDHQGTVREMLNENGTLVWAQRLSTWGKAE</sequence>
<proteinExistence type="predicted"/>
<feature type="domain" description="RHS protein conserved region" evidence="1">
    <location>
        <begin position="105"/>
        <end position="136"/>
    </location>
</feature>
<feature type="non-terminal residue" evidence="2">
    <location>
        <position position="138"/>
    </location>
</feature>
<dbReference type="InterPro" id="IPR050708">
    <property type="entry name" value="T6SS_VgrG/RHS"/>
</dbReference>